<proteinExistence type="predicted"/>
<reference evidence="3 4" key="1">
    <citation type="submission" date="2018-12" db="EMBL/GenBank/DDBJ databases">
        <authorList>
            <person name="Criscuolo A."/>
        </authorList>
    </citation>
    <scope>NUCLEOTIDE SEQUENCE [LARGE SCALE GENOMIC DNA]</scope>
    <source>
        <strain evidence="3">ACIP1116281</strain>
    </source>
</reference>
<dbReference type="CDD" id="cd06533">
    <property type="entry name" value="Glyco_transf_WecG_TagA"/>
    <property type="match status" value="1"/>
</dbReference>
<dbReference type="PANTHER" id="PTHR34136:SF1">
    <property type="entry name" value="UDP-N-ACETYL-D-MANNOSAMINURONIC ACID TRANSFERASE"/>
    <property type="match status" value="1"/>
</dbReference>
<evidence type="ECO:0000256" key="2">
    <source>
        <dbReference type="ARBA" id="ARBA00022679"/>
    </source>
</evidence>
<accession>A0A3S4CDC7</accession>
<dbReference type="InterPro" id="IPR004629">
    <property type="entry name" value="WecG_TagA_CpsF"/>
</dbReference>
<organism evidence="3 4">
    <name type="scientific">Devosia equisanguinis</name>
    <dbReference type="NCBI Taxonomy" id="2490941"/>
    <lineage>
        <taxon>Bacteria</taxon>
        <taxon>Pseudomonadati</taxon>
        <taxon>Pseudomonadota</taxon>
        <taxon>Alphaproteobacteria</taxon>
        <taxon>Hyphomicrobiales</taxon>
        <taxon>Devosiaceae</taxon>
        <taxon>Devosia</taxon>
    </lineage>
</organism>
<evidence type="ECO:0000256" key="1">
    <source>
        <dbReference type="ARBA" id="ARBA00022676"/>
    </source>
</evidence>
<dbReference type="RefSeq" id="WP_126150156.1">
    <property type="nucleotide sequence ID" value="NZ_JBHTMH010000001.1"/>
</dbReference>
<dbReference type="Pfam" id="PF03808">
    <property type="entry name" value="Glyco_tran_WecG"/>
    <property type="match status" value="1"/>
</dbReference>
<keyword evidence="4" id="KW-1185">Reference proteome</keyword>
<name>A0A3S4CDC7_9HYPH</name>
<keyword evidence="1 3" id="KW-0328">Glycosyltransferase</keyword>
<gene>
    <name evidence="3" type="primary">tagA_1</name>
    <name evidence="3" type="ORF">DEVEQU_01727</name>
</gene>
<dbReference type="GO" id="GO:0047244">
    <property type="term" value="F:N-acetylglucosaminyldiphosphoundecaprenol N-acetyl-beta-D-mannosaminyltransferase activity"/>
    <property type="evidence" value="ECO:0007669"/>
    <property type="project" value="UniProtKB-EC"/>
</dbReference>
<dbReference type="NCBIfam" id="TIGR00696">
    <property type="entry name" value="wecG_tagA_cpsF"/>
    <property type="match status" value="1"/>
</dbReference>
<dbReference type="EMBL" id="UZWD01000023">
    <property type="protein sequence ID" value="VDS04588.1"/>
    <property type="molecule type" value="Genomic_DNA"/>
</dbReference>
<keyword evidence="2 3" id="KW-0808">Transferase</keyword>
<evidence type="ECO:0000313" key="4">
    <source>
        <dbReference type="Proteomes" id="UP000268844"/>
    </source>
</evidence>
<protein>
    <submittedName>
        <fullName evidence="3">N-acetylmannosaminyltransferase</fullName>
        <ecNumber evidence="3">2.4.1.187</ecNumber>
    </submittedName>
</protein>
<evidence type="ECO:0000313" key="3">
    <source>
        <dbReference type="EMBL" id="VDS04588.1"/>
    </source>
</evidence>
<dbReference type="Proteomes" id="UP000268844">
    <property type="component" value="Unassembled WGS sequence"/>
</dbReference>
<dbReference type="PANTHER" id="PTHR34136">
    <property type="match status" value="1"/>
</dbReference>
<sequence length="262" mass="29023">MSGSATTYDVLGVPIAVTTLPDATDSIEAWAREPIGRFICARDVASLMAIIDDPVLSPLHGEAAMIVPDGMPLVFLGRLQGHAVERTCGPDLLPFVCARDNGLRHYLYGGGEGTAALLAQQLRQRNPAISIVGVETPPFHPPTSAEQADTLRRIRDSGADIVWVGLSSPKQDAWMRDNYREIGRLLIGVGAAFDYHAGRKRRAPRWMQINGLEWAYRLLNEPRRLWRRYLVLAPRFVWRVGLQALRSRGRPTSAQPLRGKGE</sequence>
<dbReference type="EC" id="2.4.1.187" evidence="3"/>
<dbReference type="OrthoDB" id="9771846at2"/>
<dbReference type="AlphaFoldDB" id="A0A3S4CDC7"/>